<dbReference type="AlphaFoldDB" id="A0A3E2BMB8"/>
<evidence type="ECO:0008006" key="3">
    <source>
        <dbReference type="Google" id="ProtNLM"/>
    </source>
</evidence>
<reference evidence="1 2" key="1">
    <citation type="submission" date="2018-08" db="EMBL/GenBank/DDBJ databases">
        <title>Genome analysis of the thermophilic bacterium of the candidate phylum Aminicenantes from deep subsurface aquifer revealed its physiology and ecological role.</title>
        <authorList>
            <person name="Kadnikov V.V."/>
            <person name="Mardanov A.V."/>
            <person name="Beletsky A.V."/>
            <person name="Karnachuk O.V."/>
            <person name="Ravin N.V."/>
        </authorList>
    </citation>
    <scope>NUCLEOTIDE SEQUENCE [LARGE SCALE GENOMIC DNA]</scope>
    <source>
        <strain evidence="1">BY38</strain>
    </source>
</reference>
<comment type="caution">
    <text evidence="1">The sequence shown here is derived from an EMBL/GenBank/DDBJ whole genome shotgun (WGS) entry which is preliminary data.</text>
</comment>
<dbReference type="InterPro" id="IPR011250">
    <property type="entry name" value="OMP/PagP_B-barrel"/>
</dbReference>
<organism evidence="1 2">
    <name type="scientific">Candidatus Saccharicenans subterraneus</name>
    <dbReference type="NCBI Taxonomy" id="2508984"/>
    <lineage>
        <taxon>Bacteria</taxon>
        <taxon>Candidatus Aminicenantota</taxon>
        <taxon>Candidatus Aminicenantia</taxon>
        <taxon>Candidatus Aminicenantales</taxon>
        <taxon>Candidatus Saccharicenantaceae</taxon>
        <taxon>Candidatus Saccharicenans</taxon>
    </lineage>
</organism>
<sequence length="209" mass="23182">MELKRMTRRKGTGIKITLAVWLLVMCCLGARATVSGIEARLSLLSGLFNFRQAEFREIYGQLPLFGLSLDLYTKSNLGLEAGIFRYSGRGETITLEGEPAVYPVKFYRWCFPLLLKYRLKTGRFQVSAGAGPAFSVYDESWVGVDLSYHGQKVHFRVELAAEILLTRKIYLRAGLTWDSIATGARSLLLGGDPVRLDGLSLGGGLGYVF</sequence>
<proteinExistence type="predicted"/>
<evidence type="ECO:0000313" key="2">
    <source>
        <dbReference type="Proteomes" id="UP000257323"/>
    </source>
</evidence>
<accession>A0A3E2BMB8</accession>
<dbReference type="Proteomes" id="UP000257323">
    <property type="component" value="Unassembled WGS sequence"/>
</dbReference>
<protein>
    <recommendedName>
        <fullName evidence="3">Outer membrane protein beta-barrel domain-containing protein</fullName>
    </recommendedName>
</protein>
<evidence type="ECO:0000313" key="1">
    <source>
        <dbReference type="EMBL" id="RFT15868.1"/>
    </source>
</evidence>
<dbReference type="SUPFAM" id="SSF56925">
    <property type="entry name" value="OMPA-like"/>
    <property type="match status" value="1"/>
</dbReference>
<dbReference type="EMBL" id="QUAH01000006">
    <property type="protein sequence ID" value="RFT15868.1"/>
    <property type="molecule type" value="Genomic_DNA"/>
</dbReference>
<gene>
    <name evidence="1" type="ORF">OP8BY_2266</name>
</gene>
<name>A0A3E2BMB8_9BACT</name>